<dbReference type="Proteomes" id="UP000002012">
    <property type="component" value="Chromosome"/>
</dbReference>
<dbReference type="Pfam" id="PF01381">
    <property type="entry name" value="HTH_3"/>
    <property type="match status" value="1"/>
</dbReference>
<dbReference type="AlphaFoldDB" id="D4H4M8"/>
<dbReference type="Gene3D" id="1.10.260.40">
    <property type="entry name" value="lambda repressor-like DNA-binding domains"/>
    <property type="match status" value="1"/>
</dbReference>
<reference evidence="3 4" key="1">
    <citation type="journal article" date="2010" name="Stand. Genomic Sci.">
        <title>Complete genome sequence of Denitrovibrio acetiphilus type strain (N2460).</title>
        <authorList>
            <person name="Kiss H."/>
            <person name="Lang E."/>
            <person name="Lapidus A."/>
            <person name="Copeland A."/>
            <person name="Nolan M."/>
            <person name="Glavina Del Rio T."/>
            <person name="Chen F."/>
            <person name="Lucas S."/>
            <person name="Tice H."/>
            <person name="Cheng J.F."/>
            <person name="Han C."/>
            <person name="Goodwin L."/>
            <person name="Pitluck S."/>
            <person name="Liolios K."/>
            <person name="Pati A."/>
            <person name="Ivanova N."/>
            <person name="Mavromatis K."/>
            <person name="Chen A."/>
            <person name="Palaniappan K."/>
            <person name="Land M."/>
            <person name="Hauser L."/>
            <person name="Chang Y.J."/>
            <person name="Jeffries C.D."/>
            <person name="Detter J.C."/>
            <person name="Brettin T."/>
            <person name="Spring S."/>
            <person name="Rohde M."/>
            <person name="Goker M."/>
            <person name="Woyke T."/>
            <person name="Bristow J."/>
            <person name="Eisen J.A."/>
            <person name="Markowitz V."/>
            <person name="Hugenholtz P."/>
            <person name="Kyrpides N.C."/>
            <person name="Klenk H.P."/>
        </authorList>
    </citation>
    <scope>NUCLEOTIDE SEQUENCE [LARGE SCALE GENOMIC DNA]</scope>
    <source>
        <strain evidence="4">DSM 12809 / NBRC 114555 / N2460</strain>
    </source>
</reference>
<dbReference type="PANTHER" id="PTHR43236:SF1">
    <property type="entry name" value="BLL7220 PROTEIN"/>
    <property type="match status" value="1"/>
</dbReference>
<comment type="similarity">
    <text evidence="1">Belongs to the short-chain fatty acyl-CoA assimilation regulator (ScfR) family.</text>
</comment>
<dbReference type="InterPro" id="IPR010359">
    <property type="entry name" value="IrrE_HExxH"/>
</dbReference>
<name>D4H4M8_DENA2</name>
<sequence>MRLKELREERGVSQAELGEFLGVSRQTIAAWENGDREPSVLQFSRICKLLKVSLELLLDEEHSAEPVLLFRADKRELLSNDMRRICATKAYDYANIEAIVGAVPTIPITHHLYEYDEVVIEKKALETRDWLGIEDAPLGDVLQLLEEKGLKIFEIPLDDEVSGFSAYDEDHGGVIYVNSNHRIERQYFTALHELGHMIFHKKDYIKNTELNKETSKIREKIADRFAGALLLPRDIAESELRLFRKKWIPNPVLLDMKKRYKASMRTILVRAAQVGIISNALCFKQIRAIDEKYGKKSEAGDLEKKELRRLKRMVFVALVNEEISSSKAAEILERPLYEIKEELGQWLEEGA</sequence>
<protein>
    <submittedName>
        <fullName evidence="3">Helix-turn-helix domain protein</fullName>
    </submittedName>
</protein>
<dbReference type="InterPro" id="IPR052345">
    <property type="entry name" value="Rad_response_metalloprotease"/>
</dbReference>
<dbReference type="STRING" id="522772.Dacet_0633"/>
<evidence type="ECO:0000259" key="2">
    <source>
        <dbReference type="PROSITE" id="PS50943"/>
    </source>
</evidence>
<dbReference type="InterPro" id="IPR010982">
    <property type="entry name" value="Lambda_DNA-bd_dom_sf"/>
</dbReference>
<organism evidence="3 4">
    <name type="scientific">Denitrovibrio acetiphilus (strain DSM 12809 / NBRC 114555 / N2460)</name>
    <dbReference type="NCBI Taxonomy" id="522772"/>
    <lineage>
        <taxon>Bacteria</taxon>
        <taxon>Pseudomonadati</taxon>
        <taxon>Deferribacterota</taxon>
        <taxon>Deferribacteres</taxon>
        <taxon>Deferribacterales</taxon>
        <taxon>Geovibrionaceae</taxon>
        <taxon>Denitrovibrio</taxon>
    </lineage>
</organism>
<dbReference type="HOGENOM" id="CLU_053651_0_2_0"/>
<evidence type="ECO:0000313" key="3">
    <source>
        <dbReference type="EMBL" id="ADD67422.1"/>
    </source>
</evidence>
<dbReference type="InterPro" id="IPR001387">
    <property type="entry name" value="Cro/C1-type_HTH"/>
</dbReference>
<dbReference type="EMBL" id="CP001968">
    <property type="protein sequence ID" value="ADD67422.1"/>
    <property type="molecule type" value="Genomic_DNA"/>
</dbReference>
<dbReference type="SUPFAM" id="SSF47413">
    <property type="entry name" value="lambda repressor-like DNA-binding domains"/>
    <property type="match status" value="1"/>
</dbReference>
<evidence type="ECO:0000313" key="4">
    <source>
        <dbReference type="Proteomes" id="UP000002012"/>
    </source>
</evidence>
<dbReference type="GO" id="GO:0003677">
    <property type="term" value="F:DNA binding"/>
    <property type="evidence" value="ECO:0007669"/>
    <property type="project" value="InterPro"/>
</dbReference>
<proteinExistence type="inferred from homology"/>
<dbReference type="PaxDb" id="522772-Dacet_0633"/>
<accession>D4H4M8</accession>
<feature type="domain" description="HTH cro/C1-type" evidence="2">
    <location>
        <begin position="3"/>
        <end position="57"/>
    </location>
</feature>
<evidence type="ECO:0000256" key="1">
    <source>
        <dbReference type="ARBA" id="ARBA00007227"/>
    </source>
</evidence>
<gene>
    <name evidence="3" type="ordered locus">Dacet_0633</name>
</gene>
<dbReference type="SMART" id="SM00530">
    <property type="entry name" value="HTH_XRE"/>
    <property type="match status" value="1"/>
</dbReference>
<dbReference type="OrthoDB" id="9816277at2"/>
<dbReference type="InParanoid" id="D4H4M8"/>
<dbReference type="CDD" id="cd00093">
    <property type="entry name" value="HTH_XRE"/>
    <property type="match status" value="1"/>
</dbReference>
<dbReference type="Gene3D" id="1.10.10.2910">
    <property type="match status" value="1"/>
</dbReference>
<dbReference type="Pfam" id="PF06114">
    <property type="entry name" value="Peptidase_M78"/>
    <property type="match status" value="1"/>
</dbReference>
<dbReference type="RefSeq" id="WP_013009966.1">
    <property type="nucleotide sequence ID" value="NC_013943.1"/>
</dbReference>
<dbReference type="PROSITE" id="PS50943">
    <property type="entry name" value="HTH_CROC1"/>
    <property type="match status" value="1"/>
</dbReference>
<dbReference type="eggNOG" id="COG2856">
    <property type="taxonomic scope" value="Bacteria"/>
</dbReference>
<keyword evidence="4" id="KW-1185">Reference proteome</keyword>
<dbReference type="eggNOG" id="COG1476">
    <property type="taxonomic scope" value="Bacteria"/>
</dbReference>
<dbReference type="PANTHER" id="PTHR43236">
    <property type="entry name" value="ANTITOXIN HIGA1"/>
    <property type="match status" value="1"/>
</dbReference>
<dbReference type="KEGG" id="dap:Dacet_0633"/>